<keyword evidence="2 7" id="KW-0808">Transferase</keyword>
<evidence type="ECO:0000256" key="4">
    <source>
        <dbReference type="ARBA" id="ARBA00022777"/>
    </source>
</evidence>
<evidence type="ECO:0000313" key="9">
    <source>
        <dbReference type="EMBL" id="PVD23158.1"/>
    </source>
</evidence>
<dbReference type="GO" id="GO:0005759">
    <property type="term" value="C:mitochondrial matrix"/>
    <property type="evidence" value="ECO:0007669"/>
    <property type="project" value="UniProtKB-SubCell"/>
</dbReference>
<dbReference type="GO" id="GO:0046039">
    <property type="term" value="P:GTP metabolic process"/>
    <property type="evidence" value="ECO:0007669"/>
    <property type="project" value="UniProtKB-UniRule"/>
</dbReference>
<evidence type="ECO:0000256" key="2">
    <source>
        <dbReference type="ARBA" id="ARBA00022679"/>
    </source>
</evidence>
<evidence type="ECO:0000313" key="10">
    <source>
        <dbReference type="Proteomes" id="UP000245119"/>
    </source>
</evidence>
<dbReference type="GO" id="GO:0046041">
    <property type="term" value="P:ITP metabolic process"/>
    <property type="evidence" value="ECO:0007669"/>
    <property type="project" value="UniProtKB-UniRule"/>
</dbReference>
<dbReference type="SUPFAM" id="SSF57774">
    <property type="entry name" value="Microbial and mitochondrial ADK, insert 'zinc finger' domain"/>
    <property type="match status" value="1"/>
</dbReference>
<keyword evidence="10" id="KW-1185">Reference proteome</keyword>
<dbReference type="Proteomes" id="UP000245119">
    <property type="component" value="Linkage Group LG10"/>
</dbReference>
<feature type="binding site" evidence="7">
    <location>
        <begin position="15"/>
        <end position="20"/>
    </location>
    <ligand>
        <name>GTP</name>
        <dbReference type="ChEBI" id="CHEBI:37565"/>
    </ligand>
</feature>
<comment type="similarity">
    <text evidence="7">Belongs to the adenylate kinase family. AK3 subfamily.</text>
</comment>
<gene>
    <name evidence="9" type="ORF">C0Q70_16421</name>
</gene>
<dbReference type="InterPro" id="IPR033690">
    <property type="entry name" value="Adenylat_kinase_CS"/>
</dbReference>
<protein>
    <recommendedName>
        <fullName evidence="7">GTP:AMP phosphotransferase, mitochondrial</fullName>
        <ecNumber evidence="7">2.7.4.10</ecNumber>
    </recommendedName>
    <alternativeName>
        <fullName evidence="7">Adenylate kinase 3</fullName>
        <shortName evidence="7">AK 3</shortName>
    </alternativeName>
</protein>
<proteinExistence type="inferred from homology"/>
<comment type="catalytic activity">
    <reaction evidence="7">
        <text>a ribonucleoside 5'-triphosphate + AMP = a ribonucleoside 5'-diphosphate + ADP</text>
        <dbReference type="Rhea" id="RHEA:13749"/>
        <dbReference type="ChEBI" id="CHEBI:57930"/>
        <dbReference type="ChEBI" id="CHEBI:61557"/>
        <dbReference type="ChEBI" id="CHEBI:456215"/>
        <dbReference type="ChEBI" id="CHEBI:456216"/>
        <dbReference type="EC" id="2.7.4.10"/>
    </reaction>
</comment>
<dbReference type="PANTHER" id="PTHR23359">
    <property type="entry name" value="NUCLEOTIDE KINASE"/>
    <property type="match status" value="1"/>
</dbReference>
<dbReference type="EC" id="2.7.4.10" evidence="7"/>
<dbReference type="STRING" id="400727.A0A2T7NPR2"/>
<comment type="caution">
    <text evidence="9">The sequence shown here is derived from an EMBL/GenBank/DDBJ whole genome shotgun (WGS) entry which is preliminary data.</text>
</comment>
<dbReference type="HAMAP" id="MF_03169">
    <property type="entry name" value="Adenylate_kinase_AK3"/>
    <property type="match status" value="1"/>
</dbReference>
<keyword evidence="4 7" id="KW-0418">Kinase</keyword>
<comment type="domain">
    <text evidence="7">Consists of three domains, a large central CORE domain and two small peripheral domains, NMPbind and LID, which undergo movements during catalysis. The LID domain closes over the site of phosphoryl transfer upon GTP binding. Assembling and dissambling the active center during each catalytic cycle provides an effective means to prevent GTP hydrolysis.</text>
</comment>
<dbReference type="OrthoDB" id="439792at2759"/>
<dbReference type="NCBIfam" id="TIGR01351">
    <property type="entry name" value="adk"/>
    <property type="match status" value="1"/>
</dbReference>
<dbReference type="HAMAP" id="MF_00235">
    <property type="entry name" value="Adenylate_kinase_Adk"/>
    <property type="match status" value="1"/>
</dbReference>
<evidence type="ECO:0000259" key="8">
    <source>
        <dbReference type="Pfam" id="PF05191"/>
    </source>
</evidence>
<dbReference type="GO" id="GO:0004017">
    <property type="term" value="F:AMP kinase activity"/>
    <property type="evidence" value="ECO:0007669"/>
    <property type="project" value="InterPro"/>
</dbReference>
<feature type="domain" description="Adenylate kinase active site lid" evidence="8">
    <location>
        <begin position="126"/>
        <end position="161"/>
    </location>
</feature>
<dbReference type="InterPro" id="IPR036193">
    <property type="entry name" value="ADK_active_lid_dom_sf"/>
</dbReference>
<dbReference type="Pfam" id="PF05191">
    <property type="entry name" value="ADK_lid"/>
    <property type="match status" value="1"/>
</dbReference>
<feature type="binding site" evidence="7">
    <location>
        <position position="159"/>
    </location>
    <ligand>
        <name>AMP</name>
        <dbReference type="ChEBI" id="CHEBI:456215"/>
    </ligand>
</feature>
<feature type="region of interest" description="NMPbind" evidence="7">
    <location>
        <begin position="35"/>
        <end position="64"/>
    </location>
</feature>
<dbReference type="PRINTS" id="PR00094">
    <property type="entry name" value="ADENYLTKNASE"/>
</dbReference>
<feature type="binding site" evidence="7">
    <location>
        <begin position="135"/>
        <end position="136"/>
    </location>
    <ligand>
        <name>GTP</name>
        <dbReference type="ChEBI" id="CHEBI:37565"/>
    </ligand>
</feature>
<feature type="binding site" evidence="7">
    <location>
        <position position="41"/>
    </location>
    <ligand>
        <name>AMP</name>
        <dbReference type="ChEBI" id="CHEBI:456215"/>
    </ligand>
</feature>
<dbReference type="FunFam" id="3.40.50.300:FF:000106">
    <property type="entry name" value="Adenylate kinase mitochondrial"/>
    <property type="match status" value="1"/>
</dbReference>
<dbReference type="InterPro" id="IPR027417">
    <property type="entry name" value="P-loop_NTPase"/>
</dbReference>
<evidence type="ECO:0000256" key="5">
    <source>
        <dbReference type="ARBA" id="ARBA00023128"/>
    </source>
</evidence>
<feature type="binding site" evidence="7">
    <location>
        <position position="126"/>
    </location>
    <ligand>
        <name>GTP</name>
        <dbReference type="ChEBI" id="CHEBI:37565"/>
    </ligand>
</feature>
<feature type="binding site" evidence="7">
    <location>
        <begin position="89"/>
        <end position="92"/>
    </location>
    <ligand>
        <name>AMP</name>
        <dbReference type="ChEBI" id="CHEBI:456215"/>
    </ligand>
</feature>
<feature type="binding site" evidence="7">
    <location>
        <position position="96"/>
    </location>
    <ligand>
        <name>AMP</name>
        <dbReference type="ChEBI" id="CHEBI:456215"/>
    </ligand>
</feature>
<comment type="function">
    <text evidence="7">Involved in maintaining the homeostasis of cellular nucleotides by catalyzing the interconversion of nucleoside phosphates. Has GTP:AMP phosphotransferase and ITP:AMP phosphotransferase activities.</text>
</comment>
<dbReference type="GO" id="GO:0046899">
    <property type="term" value="F:nucleoside triphosphate adenylate kinase activity"/>
    <property type="evidence" value="ECO:0007669"/>
    <property type="project" value="UniProtKB-UniRule"/>
</dbReference>
<dbReference type="GO" id="GO:0005524">
    <property type="term" value="F:ATP binding"/>
    <property type="evidence" value="ECO:0007669"/>
    <property type="project" value="InterPro"/>
</dbReference>
<feature type="binding site" evidence="7">
    <location>
        <begin position="62"/>
        <end position="64"/>
    </location>
    <ligand>
        <name>AMP</name>
        <dbReference type="ChEBI" id="CHEBI:456215"/>
    </ligand>
</feature>
<comment type="subunit">
    <text evidence="7">Monomer.</text>
</comment>
<reference evidence="9 10" key="1">
    <citation type="submission" date="2018-04" db="EMBL/GenBank/DDBJ databases">
        <title>The genome of golden apple snail Pomacea canaliculata provides insight into stress tolerance and invasive adaptation.</title>
        <authorList>
            <person name="Liu C."/>
            <person name="Liu B."/>
            <person name="Ren Y."/>
            <person name="Zhang Y."/>
            <person name="Wang H."/>
            <person name="Li S."/>
            <person name="Jiang F."/>
            <person name="Yin L."/>
            <person name="Zhang G."/>
            <person name="Qian W."/>
            <person name="Fan W."/>
        </authorList>
    </citation>
    <scope>NUCLEOTIDE SEQUENCE [LARGE SCALE GENOMIC DNA]</scope>
    <source>
        <strain evidence="9">SZHN2017</strain>
        <tissue evidence="9">Muscle</tissue>
    </source>
</reference>
<feature type="binding site" evidence="7">
    <location>
        <position position="170"/>
    </location>
    <ligand>
        <name>AMP</name>
        <dbReference type="ChEBI" id="CHEBI:456215"/>
    </ligand>
</feature>
<name>A0A2T7NPR2_POMCA</name>
<dbReference type="SUPFAM" id="SSF52540">
    <property type="entry name" value="P-loop containing nucleoside triphosphate hydrolases"/>
    <property type="match status" value="1"/>
</dbReference>
<sequence>MVLKLLRTIIMGPPGSGKGTIATRIAKDFGLVHLSSGDLLRKQIHDETEFGREAKKYIDHGHLVPDDLITHLMIAELRKIEDESWLLDGFPRTVEQAKALEKDEPVDIVINLRVPFDVIINRIKGRWTHAKSGRIYHTEFNPPKTAGIDDITGEPLIQREDDKEETVRKRLEHYRRLTHPVLTFYRNIGIVEEFEGSYSNEIWPRVHEFLSTIKQPIQYTHYE</sequence>
<dbReference type="GO" id="GO:0005525">
    <property type="term" value="F:GTP binding"/>
    <property type="evidence" value="ECO:0007669"/>
    <property type="project" value="UniProtKB-KW"/>
</dbReference>
<evidence type="ECO:0000256" key="3">
    <source>
        <dbReference type="ARBA" id="ARBA00022741"/>
    </source>
</evidence>
<keyword evidence="6 7" id="KW-0342">GTP-binding</keyword>
<feature type="binding site" evidence="7">
    <location>
        <position position="199"/>
    </location>
    <ligand>
        <name>GTP</name>
        <dbReference type="ChEBI" id="CHEBI:37565"/>
    </ligand>
</feature>
<dbReference type="AlphaFoldDB" id="A0A2T7NPR2"/>
<evidence type="ECO:0000256" key="7">
    <source>
        <dbReference type="HAMAP-Rule" id="MF_03169"/>
    </source>
</evidence>
<organism evidence="9 10">
    <name type="scientific">Pomacea canaliculata</name>
    <name type="common">Golden apple snail</name>
    <dbReference type="NCBI Taxonomy" id="400727"/>
    <lineage>
        <taxon>Eukaryota</taxon>
        <taxon>Metazoa</taxon>
        <taxon>Spiralia</taxon>
        <taxon>Lophotrochozoa</taxon>
        <taxon>Mollusca</taxon>
        <taxon>Gastropoda</taxon>
        <taxon>Caenogastropoda</taxon>
        <taxon>Architaenioglossa</taxon>
        <taxon>Ampullarioidea</taxon>
        <taxon>Ampullariidae</taxon>
        <taxon>Pomacea</taxon>
    </lineage>
</organism>
<keyword evidence="3 7" id="KW-0547">Nucleotide-binding</keyword>
<feature type="region of interest" description="LID" evidence="7">
    <location>
        <begin position="125"/>
        <end position="162"/>
    </location>
</feature>
<dbReference type="OMA" id="TIAHFST"/>
<dbReference type="EMBL" id="PZQS01000010">
    <property type="protein sequence ID" value="PVD23158.1"/>
    <property type="molecule type" value="Genomic_DNA"/>
</dbReference>
<feature type="binding site" evidence="7">
    <location>
        <position position="36"/>
    </location>
    <ligand>
        <name>AMP</name>
        <dbReference type="ChEBI" id="CHEBI:456215"/>
    </ligand>
</feature>
<dbReference type="Gene3D" id="3.40.50.300">
    <property type="entry name" value="P-loop containing nucleotide triphosphate hydrolases"/>
    <property type="match status" value="1"/>
</dbReference>
<dbReference type="GO" id="GO:0046033">
    <property type="term" value="P:AMP metabolic process"/>
    <property type="evidence" value="ECO:0007669"/>
    <property type="project" value="UniProtKB-UniRule"/>
</dbReference>
<comment type="subcellular location">
    <subcellularLocation>
        <location evidence="1 7">Mitochondrion matrix</location>
    </subcellularLocation>
</comment>
<dbReference type="InterPro" id="IPR028586">
    <property type="entry name" value="AK3/Ak4_mitochondrial"/>
</dbReference>
<dbReference type="InterPro" id="IPR000850">
    <property type="entry name" value="Adenylat/UMP-CMP_kin"/>
</dbReference>
<dbReference type="CDD" id="cd01428">
    <property type="entry name" value="ADK"/>
    <property type="match status" value="1"/>
</dbReference>
<accession>A0A2T7NPR2</accession>
<dbReference type="GO" id="GO:0006172">
    <property type="term" value="P:ADP biosynthetic process"/>
    <property type="evidence" value="ECO:0007669"/>
    <property type="project" value="UniProtKB-UniRule"/>
</dbReference>
<dbReference type="InterPro" id="IPR007862">
    <property type="entry name" value="Adenylate_kinase_lid-dom"/>
</dbReference>
<evidence type="ECO:0000256" key="1">
    <source>
        <dbReference type="ARBA" id="ARBA00004305"/>
    </source>
</evidence>
<evidence type="ECO:0000256" key="6">
    <source>
        <dbReference type="ARBA" id="ARBA00023134"/>
    </source>
</evidence>
<dbReference type="Pfam" id="PF00406">
    <property type="entry name" value="ADK"/>
    <property type="match status" value="1"/>
</dbReference>
<dbReference type="PROSITE" id="PS00113">
    <property type="entry name" value="ADENYLATE_KINASE"/>
    <property type="match status" value="1"/>
</dbReference>
<keyword evidence="5 7" id="KW-0496">Mitochondrion</keyword>
<dbReference type="InterPro" id="IPR006259">
    <property type="entry name" value="Adenyl_kin_sub"/>
</dbReference>